<dbReference type="EMBL" id="LJIJ01000099">
    <property type="protein sequence ID" value="ODN02681.1"/>
    <property type="molecule type" value="Genomic_DNA"/>
</dbReference>
<reference evidence="3 4" key="1">
    <citation type="journal article" date="2016" name="Genome Biol. Evol.">
        <title>Gene Family Evolution Reflects Adaptation to Soil Environmental Stressors in the Genome of the Collembolan Orchesella cincta.</title>
        <authorList>
            <person name="Faddeeva-Vakhrusheva A."/>
            <person name="Derks M.F."/>
            <person name="Anvar S.Y."/>
            <person name="Agamennone V."/>
            <person name="Suring W."/>
            <person name="Smit S."/>
            <person name="van Straalen N.M."/>
            <person name="Roelofs D."/>
        </authorList>
    </citation>
    <scope>NUCLEOTIDE SEQUENCE [LARGE SCALE GENOMIC DNA]</scope>
    <source>
        <tissue evidence="3">Mixed pool</tissue>
    </source>
</reference>
<evidence type="ECO:0000256" key="1">
    <source>
        <dbReference type="SAM" id="MobiDB-lite"/>
    </source>
</evidence>
<dbReference type="Pfam" id="PF00240">
    <property type="entry name" value="ubiquitin"/>
    <property type="match status" value="1"/>
</dbReference>
<comment type="caution">
    <text evidence="3">The sequence shown here is derived from an EMBL/GenBank/DDBJ whole genome shotgun (WGS) entry which is preliminary data.</text>
</comment>
<dbReference type="InterPro" id="IPR029071">
    <property type="entry name" value="Ubiquitin-like_domsf"/>
</dbReference>
<keyword evidence="4" id="KW-1185">Reference proteome</keyword>
<dbReference type="InterPro" id="IPR032752">
    <property type="entry name" value="DC-UbP/UBTD2_N"/>
</dbReference>
<accession>A0A1D2NBR5</accession>
<proteinExistence type="predicted"/>
<evidence type="ECO:0000313" key="4">
    <source>
        <dbReference type="Proteomes" id="UP000094527"/>
    </source>
</evidence>
<dbReference type="InterPro" id="IPR039869">
    <property type="entry name" value="UBTD1/2"/>
</dbReference>
<feature type="domain" description="Ubiquitin-like" evidence="2">
    <location>
        <begin position="159"/>
        <end position="227"/>
    </location>
</feature>
<feature type="region of interest" description="Disordered" evidence="1">
    <location>
        <begin position="1"/>
        <end position="22"/>
    </location>
</feature>
<feature type="compositionally biased region" description="Basic and acidic residues" evidence="1">
    <location>
        <begin position="11"/>
        <end position="22"/>
    </location>
</feature>
<dbReference type="AlphaFoldDB" id="A0A1D2NBR5"/>
<dbReference type="InterPro" id="IPR038169">
    <property type="entry name" value="DC-UbP/UBTD2_N_sf"/>
</dbReference>
<evidence type="ECO:0000259" key="2">
    <source>
        <dbReference type="PROSITE" id="PS50053"/>
    </source>
</evidence>
<gene>
    <name evidence="3" type="ORF">Ocin01_04004</name>
</gene>
<protein>
    <submittedName>
        <fullName evidence="3">Ubiquitin domain-containing protein 2</fullName>
    </submittedName>
</protein>
<dbReference type="PANTHER" id="PTHR13609">
    <property type="entry name" value="UBIQUITIN DOMAIN CONTAINING 1 PROTEIN-RELATED"/>
    <property type="match status" value="1"/>
</dbReference>
<dbReference type="SUPFAM" id="SSF54236">
    <property type="entry name" value="Ubiquitin-like"/>
    <property type="match status" value="1"/>
</dbReference>
<dbReference type="OrthoDB" id="1640476at2759"/>
<dbReference type="STRING" id="48709.A0A1D2NBR5"/>
<dbReference type="Proteomes" id="UP000094527">
    <property type="component" value="Unassembled WGS sequence"/>
</dbReference>
<dbReference type="Pfam" id="PF16455">
    <property type="entry name" value="UBD"/>
    <property type="match status" value="1"/>
</dbReference>
<dbReference type="Gene3D" id="1.20.225.20">
    <property type="entry name" value="Ub domain-containing protein, DC-UbP/UBTD2, N-terminal domain"/>
    <property type="match status" value="1"/>
</dbReference>
<feature type="compositionally biased region" description="Basic residues" evidence="1">
    <location>
        <begin position="1"/>
        <end position="10"/>
    </location>
</feature>
<dbReference type="OMA" id="GTGGECQ"/>
<sequence>MGQCLGRRRRYNENTEAPHMKTQPLKKEFTKWKSPVPITMGQLVGKRDEFWETAPSYEGKKEIWDALRAAATAAEANDFVLAQAILDGAGIYIPNGKSLRILCSLQDAYDELGNSYKVPIYCLSRPVNLLVEEFDGDLTKEPIPEMVSDDPLDEELHYIRLRLSTTEQEATELSLRGGDTVVMAKLKLAQQISNTSRQRWFYGGQLLEDRLRIRDLNIPQGHIVQVVFSDLPTPHSKEK</sequence>
<evidence type="ECO:0000313" key="3">
    <source>
        <dbReference type="EMBL" id="ODN02681.1"/>
    </source>
</evidence>
<organism evidence="3 4">
    <name type="scientific">Orchesella cincta</name>
    <name type="common">Springtail</name>
    <name type="synonym">Podura cincta</name>
    <dbReference type="NCBI Taxonomy" id="48709"/>
    <lineage>
        <taxon>Eukaryota</taxon>
        <taxon>Metazoa</taxon>
        <taxon>Ecdysozoa</taxon>
        <taxon>Arthropoda</taxon>
        <taxon>Hexapoda</taxon>
        <taxon>Collembola</taxon>
        <taxon>Entomobryomorpha</taxon>
        <taxon>Entomobryoidea</taxon>
        <taxon>Orchesellidae</taxon>
        <taxon>Orchesellinae</taxon>
        <taxon>Orchesella</taxon>
    </lineage>
</organism>
<dbReference type="PROSITE" id="PS50053">
    <property type="entry name" value="UBIQUITIN_2"/>
    <property type="match status" value="1"/>
</dbReference>
<name>A0A1D2NBR5_ORCCI</name>
<dbReference type="InterPro" id="IPR000626">
    <property type="entry name" value="Ubiquitin-like_dom"/>
</dbReference>
<dbReference type="Gene3D" id="3.10.20.90">
    <property type="entry name" value="Phosphatidylinositol 3-kinase Catalytic Subunit, Chain A, domain 1"/>
    <property type="match status" value="1"/>
</dbReference>